<evidence type="ECO:0008006" key="6">
    <source>
        <dbReference type="Google" id="ProtNLM"/>
    </source>
</evidence>
<evidence type="ECO:0000256" key="2">
    <source>
        <dbReference type="ARBA" id="ARBA00022448"/>
    </source>
</evidence>
<accession>A0A0C2W8P6</accession>
<dbReference type="GO" id="GO:0000814">
    <property type="term" value="C:ESCRT II complex"/>
    <property type="evidence" value="ECO:0007669"/>
    <property type="project" value="InterPro"/>
</dbReference>
<reference evidence="4 5" key="1">
    <citation type="submission" date="2014-04" db="EMBL/GenBank/DDBJ databases">
        <authorList>
            <consortium name="DOE Joint Genome Institute"/>
            <person name="Kuo A."/>
            <person name="Zuccaro A."/>
            <person name="Kohler A."/>
            <person name="Nagy L.G."/>
            <person name="Floudas D."/>
            <person name="Copeland A."/>
            <person name="Barry K.W."/>
            <person name="Cichocki N."/>
            <person name="Veneault-Fourrey C."/>
            <person name="LaButti K."/>
            <person name="Lindquist E.A."/>
            <person name="Lipzen A."/>
            <person name="Lundell T."/>
            <person name="Morin E."/>
            <person name="Murat C."/>
            <person name="Sun H."/>
            <person name="Tunlid A."/>
            <person name="Henrissat B."/>
            <person name="Grigoriev I.V."/>
            <person name="Hibbett D.S."/>
            <person name="Martin F."/>
            <person name="Nordberg H.P."/>
            <person name="Cantor M.N."/>
            <person name="Hua S.X."/>
        </authorList>
    </citation>
    <scope>NUCLEOTIDE SEQUENCE [LARGE SCALE GENOMIC DNA]</scope>
    <source>
        <strain evidence="4 5">MAFF 305830</strain>
    </source>
</reference>
<keyword evidence="5" id="KW-1185">Reference proteome</keyword>
<name>A0A0C2W8P6_SERVB</name>
<dbReference type="Pfam" id="PF05871">
    <property type="entry name" value="ESCRT-II"/>
    <property type="match status" value="1"/>
</dbReference>
<keyword evidence="3" id="KW-0653">Protein transport</keyword>
<dbReference type="STRING" id="933852.A0A0C2W8P6"/>
<dbReference type="OrthoDB" id="245150at2759"/>
<dbReference type="GO" id="GO:0043328">
    <property type="term" value="P:protein transport to vacuole involved in ubiquitin-dependent protein catabolic process via the multivesicular body sorting pathway"/>
    <property type="evidence" value="ECO:0007669"/>
    <property type="project" value="TreeGrafter"/>
</dbReference>
<comment type="similarity">
    <text evidence="1">Belongs to the VPS25 family.</text>
</comment>
<proteinExistence type="inferred from homology"/>
<dbReference type="Gene3D" id="1.10.10.570">
    <property type="entry name" value="Winged helix' DNA-binding domain. Chain C. Domain 1"/>
    <property type="match status" value="1"/>
</dbReference>
<sequence>MERRRFETHVTSTGFKLPSIHEFPALFCFQPFSSARSNQEDIWTRLILSYARHRRLFTLCADDAEKPSSDWHEVLSNERIKRKLTGQQVTTLLQTLVSRNQAAYEPPKQLSSVILYWRKPEEWAEVLHSWAVATGQLNTIMTFYEIQNPAIESDLTDIPSGLLRRAITILTKTQRAQFIEGGDGDGVRFFSGN</sequence>
<keyword evidence="2" id="KW-0813">Transport</keyword>
<evidence type="ECO:0000313" key="4">
    <source>
        <dbReference type="EMBL" id="KIM22818.1"/>
    </source>
</evidence>
<dbReference type="AlphaFoldDB" id="A0A0C2W8P6"/>
<dbReference type="InterPro" id="IPR014041">
    <property type="entry name" value="ESCRT-II_cplx_Vps25-sub_N"/>
</dbReference>
<evidence type="ECO:0000313" key="5">
    <source>
        <dbReference type="Proteomes" id="UP000054097"/>
    </source>
</evidence>
<dbReference type="Proteomes" id="UP000054097">
    <property type="component" value="Unassembled WGS sequence"/>
</dbReference>
<dbReference type="GO" id="GO:0005198">
    <property type="term" value="F:structural molecule activity"/>
    <property type="evidence" value="ECO:0007669"/>
    <property type="project" value="TreeGrafter"/>
</dbReference>
<gene>
    <name evidence="4" type="ORF">M408DRAFT_18069</name>
</gene>
<dbReference type="SUPFAM" id="SSF46785">
    <property type="entry name" value="Winged helix' DNA-binding domain"/>
    <property type="match status" value="2"/>
</dbReference>
<dbReference type="EMBL" id="KN824347">
    <property type="protein sequence ID" value="KIM22818.1"/>
    <property type="molecule type" value="Genomic_DNA"/>
</dbReference>
<reference evidence="5" key="2">
    <citation type="submission" date="2015-01" db="EMBL/GenBank/DDBJ databases">
        <title>Evolutionary Origins and Diversification of the Mycorrhizal Mutualists.</title>
        <authorList>
            <consortium name="DOE Joint Genome Institute"/>
            <consortium name="Mycorrhizal Genomics Consortium"/>
            <person name="Kohler A."/>
            <person name="Kuo A."/>
            <person name="Nagy L.G."/>
            <person name="Floudas D."/>
            <person name="Copeland A."/>
            <person name="Barry K.W."/>
            <person name="Cichocki N."/>
            <person name="Veneault-Fourrey C."/>
            <person name="LaButti K."/>
            <person name="Lindquist E.A."/>
            <person name="Lipzen A."/>
            <person name="Lundell T."/>
            <person name="Morin E."/>
            <person name="Murat C."/>
            <person name="Riley R."/>
            <person name="Ohm R."/>
            <person name="Sun H."/>
            <person name="Tunlid A."/>
            <person name="Henrissat B."/>
            <person name="Grigoriev I.V."/>
            <person name="Hibbett D.S."/>
            <person name="Martin F."/>
        </authorList>
    </citation>
    <scope>NUCLEOTIDE SEQUENCE [LARGE SCALE GENOMIC DNA]</scope>
    <source>
        <strain evidence="5">MAFF 305830</strain>
    </source>
</reference>
<evidence type="ECO:0000256" key="1">
    <source>
        <dbReference type="ARBA" id="ARBA00009674"/>
    </source>
</evidence>
<organism evidence="4 5">
    <name type="scientific">Serendipita vermifera MAFF 305830</name>
    <dbReference type="NCBI Taxonomy" id="933852"/>
    <lineage>
        <taxon>Eukaryota</taxon>
        <taxon>Fungi</taxon>
        <taxon>Dikarya</taxon>
        <taxon>Basidiomycota</taxon>
        <taxon>Agaricomycotina</taxon>
        <taxon>Agaricomycetes</taxon>
        <taxon>Sebacinales</taxon>
        <taxon>Serendipitaceae</taxon>
        <taxon>Serendipita</taxon>
    </lineage>
</organism>
<dbReference type="InterPro" id="IPR008570">
    <property type="entry name" value="ESCRT-II_cplx_Vps25-sub"/>
</dbReference>
<dbReference type="PANTHER" id="PTHR13149">
    <property type="entry name" value="VACUOLAR PROTEIN SORTING-ASSOCIATED PROTEIN VPS25"/>
    <property type="match status" value="1"/>
</dbReference>
<dbReference type="PANTHER" id="PTHR13149:SF0">
    <property type="entry name" value="VACUOLAR PROTEIN-SORTING-ASSOCIATED PROTEIN 25"/>
    <property type="match status" value="1"/>
</dbReference>
<dbReference type="GO" id="GO:0042803">
    <property type="term" value="F:protein homodimerization activity"/>
    <property type="evidence" value="ECO:0007669"/>
    <property type="project" value="TreeGrafter"/>
</dbReference>
<dbReference type="Gene3D" id="1.10.10.10">
    <property type="entry name" value="Winged helix-like DNA-binding domain superfamily/Winged helix DNA-binding domain"/>
    <property type="match status" value="1"/>
</dbReference>
<protein>
    <recommendedName>
        <fullName evidence="6">ESCRT-II complex subunit VPS25</fullName>
    </recommendedName>
</protein>
<evidence type="ECO:0000256" key="3">
    <source>
        <dbReference type="ARBA" id="ARBA00022927"/>
    </source>
</evidence>
<dbReference type="InterPro" id="IPR036388">
    <property type="entry name" value="WH-like_DNA-bd_sf"/>
</dbReference>
<dbReference type="InterPro" id="IPR036390">
    <property type="entry name" value="WH_DNA-bd_sf"/>
</dbReference>
<dbReference type="HOGENOM" id="CLU_087657_0_1_1"/>